<dbReference type="InterPro" id="IPR036291">
    <property type="entry name" value="NAD(P)-bd_dom_sf"/>
</dbReference>
<accession>F8IIG9</accession>
<dbReference type="EMBL" id="CP002902">
    <property type="protein sequence ID" value="AEJ43301.1"/>
    <property type="molecule type" value="Genomic_DNA"/>
</dbReference>
<evidence type="ECO:0000256" key="4">
    <source>
        <dbReference type="ARBA" id="ARBA00012366"/>
    </source>
</evidence>
<dbReference type="SUPFAM" id="SSF69055">
    <property type="entry name" value="1-deoxy-D-xylulose-5-phosphate reductoisomerase, C-terminal domain"/>
    <property type="match status" value="1"/>
</dbReference>
<organism evidence="16 17">
    <name type="scientific">Alicyclobacillus acidocaldarius (strain Tc-4-1)</name>
    <name type="common">Bacillus acidocaldarius</name>
    <dbReference type="NCBI Taxonomy" id="1048834"/>
    <lineage>
        <taxon>Bacteria</taxon>
        <taxon>Bacillati</taxon>
        <taxon>Bacillota</taxon>
        <taxon>Bacilli</taxon>
        <taxon>Bacillales</taxon>
        <taxon>Alicyclobacillaceae</taxon>
        <taxon>Alicyclobacillus</taxon>
    </lineage>
</organism>
<dbReference type="Gene3D" id="3.40.50.720">
    <property type="entry name" value="NAD(P)-binding Rossmann-like Domain"/>
    <property type="match status" value="1"/>
</dbReference>
<feature type="binding site" evidence="12">
    <location>
        <position position="208"/>
    </location>
    <ligand>
        <name>1-deoxy-D-xylulose 5-phosphate</name>
        <dbReference type="ChEBI" id="CHEBI:57792"/>
    </ligand>
</feature>
<dbReference type="Pfam" id="PF08436">
    <property type="entry name" value="DXP_redisom_C"/>
    <property type="match status" value="1"/>
</dbReference>
<dbReference type="SUPFAM" id="SSF55347">
    <property type="entry name" value="Glyceraldehyde-3-phosphate dehydrogenase-like, C-terminal domain"/>
    <property type="match status" value="1"/>
</dbReference>
<keyword evidence="9 12" id="KW-0414">Isoprene biosynthesis</keyword>
<reference evidence="17" key="2">
    <citation type="submission" date="2011-06" db="EMBL/GenBank/DDBJ databases">
        <title>The complete genome sequence of Alicyclobacillus acidocaldarius sp. Tc-4-1.</title>
        <authorList>
            <person name="Chen Y."/>
            <person name="He Y."/>
            <person name="Dong Z."/>
            <person name="Hu S."/>
        </authorList>
    </citation>
    <scope>NUCLEOTIDE SEQUENCE [LARGE SCALE GENOMIC DNA]</scope>
    <source>
        <strain evidence="17">Tc-4-1</strain>
    </source>
</reference>
<comment type="cofactor">
    <cofactor evidence="1">
        <name>Co(2+)</name>
        <dbReference type="ChEBI" id="CHEBI:48828"/>
    </cofactor>
</comment>
<evidence type="ECO:0000256" key="11">
    <source>
        <dbReference type="ARBA" id="ARBA00071224"/>
    </source>
</evidence>
<keyword evidence="5 12" id="KW-0479">Metal-binding</keyword>
<comment type="pathway">
    <text evidence="2 12">Isoprenoid biosynthesis; isopentenyl diphosphate biosynthesis via DXP pathway; isopentenyl diphosphate from 1-deoxy-D-xylulose 5-phosphate: step 1/6.</text>
</comment>
<feature type="domain" description="DXP reductoisomerase C-terminal" evidence="15">
    <location>
        <begin position="257"/>
        <end position="373"/>
    </location>
</feature>
<dbReference type="EC" id="1.1.1.267" evidence="4 12"/>
<dbReference type="PATRIC" id="fig|1048834.4.peg.1299"/>
<dbReference type="PANTHER" id="PTHR30525:SF0">
    <property type="entry name" value="1-DEOXY-D-XYLULOSE 5-PHOSPHATE REDUCTOISOMERASE, CHLOROPLASTIC"/>
    <property type="match status" value="1"/>
</dbReference>
<feature type="binding site" evidence="12">
    <location>
        <position position="13"/>
    </location>
    <ligand>
        <name>NADPH</name>
        <dbReference type="ChEBI" id="CHEBI:57783"/>
    </ligand>
</feature>
<dbReference type="GO" id="GO:0030145">
    <property type="term" value="F:manganese ion binding"/>
    <property type="evidence" value="ECO:0007669"/>
    <property type="project" value="TreeGrafter"/>
</dbReference>
<dbReference type="SUPFAM" id="SSF51735">
    <property type="entry name" value="NAD(P)-binding Rossmann-fold domains"/>
    <property type="match status" value="1"/>
</dbReference>
<evidence type="ECO:0000256" key="6">
    <source>
        <dbReference type="ARBA" id="ARBA00022857"/>
    </source>
</evidence>
<dbReference type="STRING" id="1048834.TC41_1364"/>
<keyword evidence="12" id="KW-0460">Magnesium</keyword>
<evidence type="ECO:0000256" key="12">
    <source>
        <dbReference type="HAMAP-Rule" id="MF_00183"/>
    </source>
</evidence>
<dbReference type="FunFam" id="3.40.50.720:FF:000045">
    <property type="entry name" value="1-deoxy-D-xylulose 5-phosphate reductoisomerase"/>
    <property type="match status" value="1"/>
</dbReference>
<dbReference type="Proteomes" id="UP000000292">
    <property type="component" value="Chromosome"/>
</dbReference>
<dbReference type="Pfam" id="PF13288">
    <property type="entry name" value="DXPR_C"/>
    <property type="match status" value="1"/>
</dbReference>
<dbReference type="UniPathway" id="UPA00056">
    <property type="reaction ID" value="UER00092"/>
</dbReference>
<dbReference type="GO" id="GO:0030604">
    <property type="term" value="F:1-deoxy-D-xylulose-5-phosphate reductoisomerase activity"/>
    <property type="evidence" value="ECO:0007669"/>
    <property type="project" value="UniProtKB-UniRule"/>
</dbReference>
<feature type="binding site" evidence="12">
    <location>
        <position position="37"/>
    </location>
    <ligand>
        <name>NADPH</name>
        <dbReference type="ChEBI" id="CHEBI:57783"/>
    </ligand>
</feature>
<feature type="binding site" evidence="12">
    <location>
        <position position="147"/>
    </location>
    <ligand>
        <name>1-deoxy-D-xylulose 5-phosphate</name>
        <dbReference type="ChEBI" id="CHEBI:57792"/>
    </ligand>
</feature>
<comment type="catalytic activity">
    <reaction evidence="10">
        <text>2-C-methyl-D-erythritol 4-phosphate + NADP(+) = 1-deoxy-D-xylulose 5-phosphate + NADPH + H(+)</text>
        <dbReference type="Rhea" id="RHEA:13717"/>
        <dbReference type="ChEBI" id="CHEBI:15378"/>
        <dbReference type="ChEBI" id="CHEBI:57783"/>
        <dbReference type="ChEBI" id="CHEBI:57792"/>
        <dbReference type="ChEBI" id="CHEBI:58262"/>
        <dbReference type="ChEBI" id="CHEBI:58349"/>
        <dbReference type="EC" id="1.1.1.267"/>
    </reaction>
    <physiologicalReaction direction="right-to-left" evidence="10">
        <dbReference type="Rhea" id="RHEA:13719"/>
    </physiologicalReaction>
</comment>
<dbReference type="Gene3D" id="1.10.1740.10">
    <property type="match status" value="1"/>
</dbReference>
<dbReference type="NCBIfam" id="TIGR00243">
    <property type="entry name" value="Dxr"/>
    <property type="match status" value="1"/>
</dbReference>
<comment type="similarity">
    <text evidence="3 12">Belongs to the DXR family.</text>
</comment>
<feature type="binding site" evidence="12">
    <location>
        <position position="201"/>
    </location>
    <ligand>
        <name>NADPH</name>
        <dbReference type="ChEBI" id="CHEBI:57783"/>
    </ligand>
</feature>
<dbReference type="GO" id="GO:0016853">
    <property type="term" value="F:isomerase activity"/>
    <property type="evidence" value="ECO:0007669"/>
    <property type="project" value="UniProtKB-KW"/>
</dbReference>
<evidence type="ECO:0000256" key="9">
    <source>
        <dbReference type="ARBA" id="ARBA00023229"/>
    </source>
</evidence>
<feature type="binding site" evidence="12">
    <location>
        <position position="146"/>
    </location>
    <ligand>
        <name>Mn(2+)</name>
        <dbReference type="ChEBI" id="CHEBI:29035"/>
    </ligand>
</feature>
<evidence type="ECO:0000256" key="8">
    <source>
        <dbReference type="ARBA" id="ARBA00023211"/>
    </source>
</evidence>
<keyword evidence="8 12" id="KW-0464">Manganese</keyword>
<dbReference type="PIRSF" id="PIRSF006205">
    <property type="entry name" value="Dxp_reductismrs"/>
    <property type="match status" value="1"/>
</dbReference>
<feature type="binding site" evidence="12">
    <location>
        <position position="172"/>
    </location>
    <ligand>
        <name>1-deoxy-D-xylulose 5-phosphate</name>
        <dbReference type="ChEBI" id="CHEBI:57792"/>
    </ligand>
</feature>
<feature type="binding site" evidence="12">
    <location>
        <position position="217"/>
    </location>
    <ligand>
        <name>Mn(2+)</name>
        <dbReference type="ChEBI" id="CHEBI:29035"/>
    </ligand>
</feature>
<feature type="binding site" evidence="12">
    <location>
        <position position="148"/>
    </location>
    <ligand>
        <name>Mn(2+)</name>
        <dbReference type="ChEBI" id="CHEBI:29035"/>
    </ligand>
</feature>
<comment type="function">
    <text evidence="12">Catalyzes the NADPH-dependent rearrangement and reduction of 1-deoxy-D-xylulose-5-phosphate (DXP) to 2-C-methyl-D-erythritol 4-phosphate (MEP).</text>
</comment>
<evidence type="ECO:0000259" key="14">
    <source>
        <dbReference type="Pfam" id="PF08436"/>
    </source>
</evidence>
<evidence type="ECO:0000259" key="13">
    <source>
        <dbReference type="Pfam" id="PF02670"/>
    </source>
</evidence>
<dbReference type="PANTHER" id="PTHR30525">
    <property type="entry name" value="1-DEOXY-D-XYLULOSE 5-PHOSPHATE REDUCTOISOMERASE"/>
    <property type="match status" value="1"/>
</dbReference>
<dbReference type="HOGENOM" id="CLU_035714_4_0_9"/>
<comment type="caution">
    <text evidence="12">Lacks conserved residue(s) required for the propagation of feature annotation.</text>
</comment>
<feature type="binding site" evidence="12">
    <location>
        <position position="148"/>
    </location>
    <ligand>
        <name>1-deoxy-D-xylulose 5-phosphate</name>
        <dbReference type="ChEBI" id="CHEBI:57792"/>
    </ligand>
</feature>
<feature type="binding site" evidence="12">
    <location>
        <position position="120"/>
    </location>
    <ligand>
        <name>NADPH</name>
        <dbReference type="ChEBI" id="CHEBI:57783"/>
    </ligand>
</feature>
<dbReference type="InterPro" id="IPR003821">
    <property type="entry name" value="DXP_reductoisomerase"/>
</dbReference>
<sequence>MKRIAILGSTGTIGVQALDVLSQLDTYEVVALAAGRNVQRLAEQIRRYRPKLVGVADEAARRALLELLPGEQVDIVVGDEGLVACAAYPSDVVLNAVVGARGILPALAAVGRGARLALANKECLVAAGDLILRAMQDAGGEIVPVDSEHCALHQCLRSGRPEEVLQLVLTASGGPFRSWPKARMAEVTVRDALRHPNWNMGQKITIDSATMMNKGLEVIEAHHLFAVPYDKIAVLVHPESIVHSMVEFVDGSVVAQLATADMRLPIQYAVTYPERLAAPWPRLNLAGVGALHFEEPDLDKFPCLRLAVEAGRAGGIAPCVLNAANEVAVDAFLHEKIPFLRIPEVVEAVLERLPNEAPQSVDDILRADAQARRLAEFYVAKGG</sequence>
<feature type="binding site" evidence="12">
    <location>
        <position position="195"/>
    </location>
    <ligand>
        <name>1-deoxy-D-xylulose 5-phosphate</name>
        <dbReference type="ChEBI" id="CHEBI:57792"/>
    </ligand>
</feature>
<dbReference type="eggNOG" id="COG0743">
    <property type="taxonomic scope" value="Bacteria"/>
</dbReference>
<dbReference type="RefSeq" id="WP_014464178.1">
    <property type="nucleotide sequence ID" value="NC_017167.1"/>
</dbReference>
<evidence type="ECO:0000256" key="7">
    <source>
        <dbReference type="ARBA" id="ARBA00023002"/>
    </source>
</evidence>
<dbReference type="AlphaFoldDB" id="F8IIG9"/>
<evidence type="ECO:0000256" key="1">
    <source>
        <dbReference type="ARBA" id="ARBA00001941"/>
    </source>
</evidence>
<evidence type="ECO:0000259" key="15">
    <source>
        <dbReference type="Pfam" id="PF13288"/>
    </source>
</evidence>
<name>F8IIG9_ALIAT</name>
<evidence type="ECO:0000256" key="5">
    <source>
        <dbReference type="ARBA" id="ARBA00022723"/>
    </source>
</evidence>
<proteinExistence type="inferred from homology"/>
<feature type="domain" description="1-deoxy-D-xylulose 5-phosphate reductoisomerase C-terminal" evidence="14">
    <location>
        <begin position="142"/>
        <end position="225"/>
    </location>
</feature>
<protein>
    <recommendedName>
        <fullName evidence="11 12">1-deoxy-D-xylulose 5-phosphate reductoisomerase</fullName>
        <shortName evidence="12">DXP reductoisomerase</shortName>
        <ecNumber evidence="4 12">1.1.1.267</ecNumber>
    </recommendedName>
    <alternativeName>
        <fullName evidence="12">1-deoxyxylulose-5-phosphate reductoisomerase</fullName>
    </alternativeName>
    <alternativeName>
        <fullName evidence="12">2-C-methyl-D-erythritol 4-phosphate synthase</fullName>
    </alternativeName>
</protein>
<dbReference type="InterPro" id="IPR026877">
    <property type="entry name" value="DXPR_C"/>
</dbReference>
<dbReference type="InterPro" id="IPR013644">
    <property type="entry name" value="DXP_reductoisomerase_C"/>
</dbReference>
<keyword evidence="6 12" id="KW-0521">NADP</keyword>
<feature type="binding site" evidence="12">
    <location>
        <position position="122"/>
    </location>
    <ligand>
        <name>NADPH</name>
        <dbReference type="ChEBI" id="CHEBI:57783"/>
    </ligand>
</feature>
<feature type="binding site" evidence="12">
    <location>
        <position position="10"/>
    </location>
    <ligand>
        <name>NADPH</name>
        <dbReference type="ChEBI" id="CHEBI:57783"/>
    </ligand>
</feature>
<evidence type="ECO:0000256" key="2">
    <source>
        <dbReference type="ARBA" id="ARBA00005094"/>
    </source>
</evidence>
<dbReference type="InterPro" id="IPR013512">
    <property type="entry name" value="DXP_reductoisomerase_N"/>
</dbReference>
<dbReference type="InterPro" id="IPR036169">
    <property type="entry name" value="DXPR_C_sf"/>
</dbReference>
<evidence type="ECO:0000313" key="17">
    <source>
        <dbReference type="Proteomes" id="UP000000292"/>
    </source>
</evidence>
<feature type="binding site" evidence="12">
    <location>
        <position position="35"/>
    </location>
    <ligand>
        <name>NADPH</name>
        <dbReference type="ChEBI" id="CHEBI:57783"/>
    </ligand>
</feature>
<feature type="binding site" evidence="12">
    <location>
        <position position="121"/>
    </location>
    <ligand>
        <name>1-deoxy-D-xylulose 5-phosphate</name>
        <dbReference type="ChEBI" id="CHEBI:57792"/>
    </ligand>
</feature>
<reference evidence="16 17" key="1">
    <citation type="journal article" date="2011" name="J. Bacteriol.">
        <title>Complete Genome Sequence of Alicyclobacillus acidocaldarius Strain Tc-4-1.</title>
        <authorList>
            <person name="Chen Y."/>
            <person name="He Y."/>
            <person name="Zhang B."/>
            <person name="Yang J."/>
            <person name="Li W."/>
            <person name="Dong Z."/>
            <person name="Hu S."/>
        </authorList>
    </citation>
    <scope>NUCLEOTIDE SEQUENCE [LARGE SCALE GENOMIC DNA]</scope>
    <source>
        <strain evidence="16 17">Tc-4-1</strain>
    </source>
</reference>
<evidence type="ECO:0000256" key="3">
    <source>
        <dbReference type="ARBA" id="ARBA00006825"/>
    </source>
</evidence>
<dbReference type="Pfam" id="PF02670">
    <property type="entry name" value="DXP_reductoisom"/>
    <property type="match status" value="1"/>
</dbReference>
<feature type="binding site" evidence="12">
    <location>
        <position position="214"/>
    </location>
    <ligand>
        <name>1-deoxy-D-xylulose 5-phosphate</name>
        <dbReference type="ChEBI" id="CHEBI:57792"/>
    </ligand>
</feature>
<evidence type="ECO:0000313" key="16">
    <source>
        <dbReference type="EMBL" id="AEJ43301.1"/>
    </source>
</evidence>
<keyword evidence="7 12" id="KW-0560">Oxidoreductase</keyword>
<feature type="binding site" evidence="12">
    <location>
        <position position="213"/>
    </location>
    <ligand>
        <name>1-deoxy-D-xylulose 5-phosphate</name>
        <dbReference type="ChEBI" id="CHEBI:57792"/>
    </ligand>
</feature>
<dbReference type="FunFam" id="1.10.1740.10:FF:000004">
    <property type="entry name" value="1-deoxy-D-xylulose 5-phosphate reductoisomerase"/>
    <property type="match status" value="1"/>
</dbReference>
<keyword evidence="16" id="KW-0413">Isomerase</keyword>
<feature type="binding site" evidence="12">
    <location>
        <position position="11"/>
    </location>
    <ligand>
        <name>NADPH</name>
        <dbReference type="ChEBI" id="CHEBI:57783"/>
    </ligand>
</feature>
<evidence type="ECO:0000256" key="10">
    <source>
        <dbReference type="ARBA" id="ARBA00048543"/>
    </source>
</evidence>
<gene>
    <name evidence="12 16" type="primary">dxr</name>
    <name evidence="16" type="ordered locus">TC41_1364</name>
</gene>
<dbReference type="HAMAP" id="MF_00183">
    <property type="entry name" value="DXP_reductoisom"/>
    <property type="match status" value="1"/>
</dbReference>
<feature type="domain" description="1-deoxy-D-xylulose 5-phosphate reductoisomerase N-terminal" evidence="13">
    <location>
        <begin position="4"/>
        <end position="128"/>
    </location>
</feature>
<feature type="binding site" evidence="12">
    <location>
        <position position="217"/>
    </location>
    <ligand>
        <name>1-deoxy-D-xylulose 5-phosphate</name>
        <dbReference type="ChEBI" id="CHEBI:57792"/>
    </ligand>
</feature>
<dbReference type="NCBIfam" id="NF009114">
    <property type="entry name" value="PRK12464.1"/>
    <property type="match status" value="1"/>
</dbReference>
<dbReference type="OrthoDB" id="9806546at2"/>
<dbReference type="GO" id="GO:0051484">
    <property type="term" value="P:isopentenyl diphosphate biosynthetic process, methylerythritol 4-phosphate pathway involved in terpenoid biosynthetic process"/>
    <property type="evidence" value="ECO:0007669"/>
    <property type="project" value="UniProtKB-ARBA"/>
</dbReference>
<feature type="binding site" evidence="12">
    <location>
        <position position="36"/>
    </location>
    <ligand>
        <name>NADPH</name>
        <dbReference type="ChEBI" id="CHEBI:57783"/>
    </ligand>
</feature>
<dbReference type="GO" id="GO:0070402">
    <property type="term" value="F:NADPH binding"/>
    <property type="evidence" value="ECO:0007669"/>
    <property type="project" value="InterPro"/>
</dbReference>
<dbReference type="KEGG" id="aad:TC41_1364"/>
<comment type="cofactor">
    <cofactor evidence="12">
        <name>Mg(2+)</name>
        <dbReference type="ChEBI" id="CHEBI:18420"/>
    </cofactor>
    <cofactor evidence="12">
        <name>Mn(2+)</name>
        <dbReference type="ChEBI" id="CHEBI:29035"/>
    </cofactor>
</comment>